<feature type="transmembrane region" description="Helical" evidence="8">
    <location>
        <begin position="214"/>
        <end position="233"/>
    </location>
</feature>
<keyword evidence="10" id="KW-1185">Reference proteome</keyword>
<evidence type="ECO:0000256" key="8">
    <source>
        <dbReference type="SAM" id="Phobius"/>
    </source>
</evidence>
<evidence type="ECO:0000256" key="5">
    <source>
        <dbReference type="ARBA" id="ARBA00024167"/>
    </source>
</evidence>
<evidence type="ECO:0000256" key="4">
    <source>
        <dbReference type="ARBA" id="ARBA00023136"/>
    </source>
</evidence>
<feature type="region of interest" description="Disordered" evidence="7">
    <location>
        <begin position="582"/>
        <end position="601"/>
    </location>
</feature>
<evidence type="ECO:0008006" key="11">
    <source>
        <dbReference type="Google" id="ProtNLM"/>
    </source>
</evidence>
<feature type="region of interest" description="Disordered" evidence="7">
    <location>
        <begin position="66"/>
        <end position="93"/>
    </location>
</feature>
<feature type="compositionally biased region" description="Low complexity" evidence="7">
    <location>
        <begin position="804"/>
        <end position="831"/>
    </location>
</feature>
<feature type="compositionally biased region" description="Low complexity" evidence="7">
    <location>
        <begin position="762"/>
        <end position="774"/>
    </location>
</feature>
<comment type="similarity">
    <text evidence="6">Belongs to the anion channel-forming bestrophin (TC 1.A.46) family. Calcium-sensitive chloride channel subfamily.</text>
</comment>
<dbReference type="AlphaFoldDB" id="A0A7J5Z1H9"/>
<dbReference type="PANTHER" id="PTHR10736">
    <property type="entry name" value="BESTROPHIN"/>
    <property type="match status" value="1"/>
</dbReference>
<reference evidence="9 10" key="1">
    <citation type="submission" date="2020-03" db="EMBL/GenBank/DDBJ databases">
        <title>Dissostichus mawsoni Genome sequencing and assembly.</title>
        <authorList>
            <person name="Park H."/>
        </authorList>
    </citation>
    <scope>NUCLEOTIDE SEQUENCE [LARGE SCALE GENOMIC DNA]</scope>
    <source>
        <strain evidence="9">DM0001</strain>
        <tissue evidence="9">Muscle</tissue>
    </source>
</reference>
<protein>
    <recommendedName>
        <fullName evidence="11">Bestrophin homolog</fullName>
    </recommendedName>
</protein>
<feature type="transmembrane region" description="Helical" evidence="8">
    <location>
        <begin position="424"/>
        <end position="442"/>
    </location>
</feature>
<dbReference type="GO" id="GO:0016020">
    <property type="term" value="C:membrane"/>
    <property type="evidence" value="ECO:0007669"/>
    <property type="project" value="UniProtKB-SubCell"/>
</dbReference>
<evidence type="ECO:0000313" key="9">
    <source>
        <dbReference type="EMBL" id="KAF3854909.1"/>
    </source>
</evidence>
<dbReference type="OrthoDB" id="201595at2759"/>
<keyword evidence="4 8" id="KW-0472">Membrane</keyword>
<feature type="compositionally biased region" description="Polar residues" evidence="7">
    <location>
        <begin position="775"/>
        <end position="803"/>
    </location>
</feature>
<dbReference type="InterPro" id="IPR021134">
    <property type="entry name" value="Bestrophin-like"/>
</dbReference>
<feature type="compositionally biased region" description="Pro residues" evidence="7">
    <location>
        <begin position="668"/>
        <end position="680"/>
    </location>
</feature>
<dbReference type="EMBL" id="JAAKFY010000007">
    <property type="protein sequence ID" value="KAF3854909.1"/>
    <property type="molecule type" value="Genomic_DNA"/>
</dbReference>
<feature type="transmembrane region" description="Helical" evidence="8">
    <location>
        <begin position="175"/>
        <end position="193"/>
    </location>
</feature>
<evidence type="ECO:0000256" key="3">
    <source>
        <dbReference type="ARBA" id="ARBA00022989"/>
    </source>
</evidence>
<dbReference type="Pfam" id="PF01062">
    <property type="entry name" value="Bestrophin"/>
    <property type="match status" value="1"/>
</dbReference>
<dbReference type="InterPro" id="IPR000615">
    <property type="entry name" value="Bestrophin"/>
</dbReference>
<evidence type="ECO:0000256" key="1">
    <source>
        <dbReference type="ARBA" id="ARBA00004370"/>
    </source>
</evidence>
<keyword evidence="2 8" id="KW-0812">Transmembrane</keyword>
<dbReference type="Proteomes" id="UP000518266">
    <property type="component" value="Unassembled WGS sequence"/>
</dbReference>
<keyword evidence="3 8" id="KW-1133">Transmembrane helix</keyword>
<dbReference type="PANTHER" id="PTHR10736:SF4">
    <property type="entry name" value="BESTROPHIN-1"/>
    <property type="match status" value="1"/>
</dbReference>
<comment type="catalytic activity">
    <reaction evidence="5">
        <text>chloride(in) = chloride(out)</text>
        <dbReference type="Rhea" id="RHEA:29823"/>
        <dbReference type="ChEBI" id="CHEBI:17996"/>
    </reaction>
</comment>
<comment type="subcellular location">
    <subcellularLocation>
        <location evidence="1">Membrane</location>
    </subcellularLocation>
</comment>
<proteinExistence type="inferred from homology"/>
<evidence type="ECO:0000256" key="6">
    <source>
        <dbReference type="ARBA" id="ARBA00034769"/>
    </source>
</evidence>
<evidence type="ECO:0000313" key="10">
    <source>
        <dbReference type="Proteomes" id="UP000518266"/>
    </source>
</evidence>
<organism evidence="9 10">
    <name type="scientific">Dissostichus mawsoni</name>
    <name type="common">Antarctic cod</name>
    <dbReference type="NCBI Taxonomy" id="36200"/>
    <lineage>
        <taxon>Eukaryota</taxon>
        <taxon>Metazoa</taxon>
        <taxon>Chordata</taxon>
        <taxon>Craniata</taxon>
        <taxon>Vertebrata</taxon>
        <taxon>Euteleostomi</taxon>
        <taxon>Actinopterygii</taxon>
        <taxon>Neopterygii</taxon>
        <taxon>Teleostei</taxon>
        <taxon>Neoteleostei</taxon>
        <taxon>Acanthomorphata</taxon>
        <taxon>Eupercaria</taxon>
        <taxon>Perciformes</taxon>
        <taxon>Notothenioidei</taxon>
        <taxon>Nototheniidae</taxon>
        <taxon>Dissostichus</taxon>
    </lineage>
</organism>
<comment type="caution">
    <text evidence="9">The sequence shown here is derived from an EMBL/GenBank/DDBJ whole genome shotgun (WGS) entry which is preliminary data.</text>
</comment>
<evidence type="ECO:0000256" key="7">
    <source>
        <dbReference type="SAM" id="MobiDB-lite"/>
    </source>
</evidence>
<dbReference type="GO" id="GO:0005254">
    <property type="term" value="F:chloride channel activity"/>
    <property type="evidence" value="ECO:0007669"/>
    <property type="project" value="InterPro"/>
</dbReference>
<feature type="transmembrane region" description="Helical" evidence="8">
    <location>
        <begin position="390"/>
        <end position="412"/>
    </location>
</feature>
<accession>A0A7J5Z1H9</accession>
<evidence type="ECO:0000256" key="2">
    <source>
        <dbReference type="ARBA" id="ARBA00022692"/>
    </source>
</evidence>
<gene>
    <name evidence="9" type="ORF">F7725_022964</name>
</gene>
<sequence>MGNADMATGSMVKELFSTALCTSCDSCGQQESLSITSDTNISTHSECTAPPPLLPVPVKGHIDRLARNQAENQRKESRNSRLRDEETSETERKSKYRWKGPVCAFVADVAPDAKQREQHHSGFLHVTTVTRKVGQQGAAMTVTYSRRVADAGLGTFFHLLLRWKGSVYKLLYRELIIFTLLYYFFSIVYRFVLKDDQRRLFEKLSIYCDRYAELIPVSFVLGFYVTLVVSRWWGQFENVPWPDRLAALVCGHVRGDDEASRLTRRTLMRYANLSGVLIYRSVSTAVYKRFPTMEHLVQAGLMTSEELRHLEELRSPHNKFWVPCMWFVSLALRARTEGPHQQRRCTHSPSYCRSLYFCWSKEPEHLHELNSLRAKCMKLYGYDWISLPLVYTQVVTVAVYSFFLACLIGRQFLDPAQGYSGHDLDFYLPVFTLLQFFFYVGWLKVAEQLINPFGEDDDDFETNWLVDRNLQVSLLSVDEMYDSLPLVERDMYWNESEPQPPYTAASAEHRKPSFMGSALDISVPKEDMEFQSNLEQIKEHEEANYSTPLLGGLGRLLGVQSPNFPRSSRVSLLRRRPGAPQSRFPLYLHQEPPSQSRHPFNREGDPDYAFSTMPLYERPGFYSCPQTPIHCVPPTPQRPRPARRNQNDWDHSCNSLAPPMVGSQMLPPDTPNQVPQPPSSAFPWLSGDGEVQNAPTFSFPDPPPQLCPISKIRPGQGLLSRRPPRLTLDTIHSADSHPGPQSARAAGSGAERVFSFTPPSRTAAANPSNPTSSSGSINATSTNSAGTTGNLCNGTSHTNFSNQGNFSSSMRGSSMRASNGGINGGPSNNMNAVSTSASAQQETNQQHSPMIQESHWPKGTCWAFWWTVA</sequence>
<feature type="region of interest" description="Disordered" evidence="7">
    <location>
        <begin position="633"/>
        <end position="839"/>
    </location>
</feature>
<name>A0A7J5Z1H9_DISMA</name>